<evidence type="ECO:0000256" key="2">
    <source>
        <dbReference type="ARBA" id="ARBA00022763"/>
    </source>
</evidence>
<dbReference type="InterPro" id="IPR011114">
    <property type="entry name" value="RuvA_C"/>
</dbReference>
<feature type="domain" description="Holliday junction DNA helicase RuvA C-terminal" evidence="8">
    <location>
        <begin position="151"/>
        <end position="187"/>
    </location>
</feature>
<feature type="region of interest" description="Domain III" evidence="6">
    <location>
        <begin position="143"/>
        <end position="188"/>
    </location>
</feature>
<dbReference type="Proteomes" id="UP001055955">
    <property type="component" value="Chromosome"/>
</dbReference>
<feature type="region of interest" description="Domain I" evidence="6">
    <location>
        <begin position="1"/>
        <end position="64"/>
    </location>
</feature>
<dbReference type="InterPro" id="IPR000085">
    <property type="entry name" value="RuvA"/>
</dbReference>
<dbReference type="InterPro" id="IPR036267">
    <property type="entry name" value="RuvA_C_sf"/>
</dbReference>
<dbReference type="RefSeq" id="WP_258568222.1">
    <property type="nucleotide sequence ID" value="NZ_CP092900.1"/>
</dbReference>
<evidence type="ECO:0000313" key="9">
    <source>
        <dbReference type="EMBL" id="UTC24439.1"/>
    </source>
</evidence>
<dbReference type="HAMAP" id="MF_00031">
    <property type="entry name" value="DNA_HJ_migration_RuvA"/>
    <property type="match status" value="1"/>
</dbReference>
<dbReference type="Pfam" id="PF14520">
    <property type="entry name" value="HHH_5"/>
    <property type="match status" value="1"/>
</dbReference>
<gene>
    <name evidence="6 9" type="primary">ruvA</name>
    <name evidence="9" type="ORF">MMH89_04300</name>
</gene>
<organism evidence="9 10">
    <name type="scientific">Candidatus Comchoanobacter bicostacola</name>
    <dbReference type="NCBI Taxonomy" id="2919598"/>
    <lineage>
        <taxon>Bacteria</taxon>
        <taxon>Pseudomonadati</taxon>
        <taxon>Pseudomonadota</taxon>
        <taxon>Gammaproteobacteria</taxon>
        <taxon>Candidatus Comchoanobacterales</taxon>
        <taxon>Candidatus Comchoanobacteraceae</taxon>
        <taxon>Candidatus Comchoanobacter</taxon>
    </lineage>
</organism>
<keyword evidence="1 6" id="KW-0963">Cytoplasm</keyword>
<keyword evidence="10" id="KW-1185">Reference proteome</keyword>
<evidence type="ECO:0000256" key="5">
    <source>
        <dbReference type="ARBA" id="ARBA00023204"/>
    </source>
</evidence>
<evidence type="ECO:0000256" key="6">
    <source>
        <dbReference type="HAMAP-Rule" id="MF_00031"/>
    </source>
</evidence>
<evidence type="ECO:0000259" key="7">
    <source>
        <dbReference type="Pfam" id="PF01330"/>
    </source>
</evidence>
<dbReference type="CDD" id="cd14332">
    <property type="entry name" value="UBA_RuvA_C"/>
    <property type="match status" value="1"/>
</dbReference>
<dbReference type="GO" id="GO:0003678">
    <property type="term" value="F:DNA helicase activity"/>
    <property type="evidence" value="ECO:0007669"/>
    <property type="project" value="UniProtKB-EC"/>
</dbReference>
<dbReference type="Pfam" id="PF01330">
    <property type="entry name" value="RuvA_N"/>
    <property type="match status" value="1"/>
</dbReference>
<keyword evidence="9" id="KW-0378">Hydrolase</keyword>
<evidence type="ECO:0000256" key="4">
    <source>
        <dbReference type="ARBA" id="ARBA00023172"/>
    </source>
</evidence>
<feature type="domain" description="DNA helicase Holliday junction RuvA type" evidence="7">
    <location>
        <begin position="1"/>
        <end position="62"/>
    </location>
</feature>
<reference evidence="9 10" key="1">
    <citation type="journal article" date="2022" name="Nat. Microbiol.">
        <title>The microbiome of a bacterivorous marine choanoflagellate contains a resource-demanding obligate bacterial associate.</title>
        <authorList>
            <person name="Needham D.M."/>
            <person name="Poirier C."/>
            <person name="Bachy C."/>
            <person name="George E.E."/>
            <person name="Wilken S."/>
            <person name="Yung C.C.M."/>
            <person name="Limardo A.J."/>
            <person name="Morando M."/>
            <person name="Sudek L."/>
            <person name="Malmstrom R.R."/>
            <person name="Keeling P.J."/>
            <person name="Santoro A.E."/>
            <person name="Worden A.Z."/>
        </authorList>
    </citation>
    <scope>NUCLEOTIDE SEQUENCE [LARGE SCALE GENOMIC DNA]</scope>
    <source>
        <strain evidence="9 10">Comchoano-1</strain>
    </source>
</reference>
<keyword evidence="2 6" id="KW-0227">DNA damage</keyword>
<dbReference type="InterPro" id="IPR010994">
    <property type="entry name" value="RuvA_2-like"/>
</dbReference>
<dbReference type="InterPro" id="IPR012340">
    <property type="entry name" value="NA-bd_OB-fold"/>
</dbReference>
<sequence>MIAWLKGVIHSRTFNSCIIDVQGIGYEVLMMQSDLGRLPANDQVVQVHTAAIYREDSATLYGFLSGQNKEAFIILNTASGVGPKMALSILDFHDANQLSLLIAQGNYQALMRAKGVGQKLAKRLVIDLKGKIICRAQPDLSMQSPDTIELAVEALSKLGFSEGKARDMLKGVEAQSVEEMIKQALQQA</sequence>
<protein>
    <recommendedName>
        <fullName evidence="6">Holliday junction branch migration complex subunit RuvA</fullName>
    </recommendedName>
</protein>
<comment type="domain">
    <text evidence="6">Has three domains with a flexible linker between the domains II and III and assumes an 'L' shape. Domain III is highly mobile and contacts RuvB.</text>
</comment>
<dbReference type="SUPFAM" id="SSF46929">
    <property type="entry name" value="DNA helicase RuvA subunit, C-terminal domain"/>
    <property type="match status" value="1"/>
</dbReference>
<dbReference type="SUPFAM" id="SSF47781">
    <property type="entry name" value="RuvA domain 2-like"/>
    <property type="match status" value="1"/>
</dbReference>
<dbReference type="Gene3D" id="1.10.8.10">
    <property type="entry name" value="DNA helicase RuvA subunit, C-terminal domain"/>
    <property type="match status" value="1"/>
</dbReference>
<comment type="similarity">
    <text evidence="6">Belongs to the RuvA family.</text>
</comment>
<dbReference type="GO" id="GO:0016787">
    <property type="term" value="F:hydrolase activity"/>
    <property type="evidence" value="ECO:0007669"/>
    <property type="project" value="UniProtKB-KW"/>
</dbReference>
<dbReference type="Gene3D" id="2.40.50.140">
    <property type="entry name" value="Nucleic acid-binding proteins"/>
    <property type="match status" value="1"/>
</dbReference>
<name>A0ABY5DL91_9GAMM</name>
<comment type="subcellular location">
    <subcellularLocation>
        <location evidence="6">Cytoplasm</location>
    </subcellularLocation>
</comment>
<accession>A0ABY5DL91</accession>
<comment type="caution">
    <text evidence="6">Lacks conserved residue(s) required for the propagation of feature annotation.</text>
</comment>
<keyword evidence="3 6" id="KW-0238">DNA-binding</keyword>
<dbReference type="EMBL" id="CP092900">
    <property type="protein sequence ID" value="UTC24439.1"/>
    <property type="molecule type" value="Genomic_DNA"/>
</dbReference>
<dbReference type="SUPFAM" id="SSF50249">
    <property type="entry name" value="Nucleic acid-binding proteins"/>
    <property type="match status" value="1"/>
</dbReference>
<evidence type="ECO:0000259" key="8">
    <source>
        <dbReference type="Pfam" id="PF07499"/>
    </source>
</evidence>
<evidence type="ECO:0000313" key="10">
    <source>
        <dbReference type="Proteomes" id="UP001055955"/>
    </source>
</evidence>
<dbReference type="InterPro" id="IPR013849">
    <property type="entry name" value="DNA_helicase_Holl-junc_RuvA_I"/>
</dbReference>
<keyword evidence="4 6" id="KW-0233">DNA recombination</keyword>
<dbReference type="Gene3D" id="1.10.150.20">
    <property type="entry name" value="5' to 3' exonuclease, C-terminal subdomain"/>
    <property type="match status" value="1"/>
</dbReference>
<dbReference type="NCBIfam" id="TIGR00084">
    <property type="entry name" value="ruvA"/>
    <property type="match status" value="1"/>
</dbReference>
<comment type="subunit">
    <text evidence="6">Homotetramer. Forms an RuvA(8)-RuvB(12)-Holliday junction (HJ) complex. HJ DNA is sandwiched between 2 RuvA tetramers; dsDNA enters through RuvA and exits via RuvB. An RuvB hexamer assembles on each DNA strand where it exits the tetramer. Each RuvB hexamer is contacted by two RuvA subunits (via domain III) on 2 adjacent RuvB subunits; this complex drives branch migration. In the full resolvosome a probable DNA-RuvA(4)-RuvB(12)-RuvC(2) complex forms which resolves the HJ.</text>
</comment>
<proteinExistence type="inferred from homology"/>
<evidence type="ECO:0000256" key="1">
    <source>
        <dbReference type="ARBA" id="ARBA00022490"/>
    </source>
</evidence>
<keyword evidence="5 6" id="KW-0234">DNA repair</keyword>
<dbReference type="Pfam" id="PF07499">
    <property type="entry name" value="RuvA_C"/>
    <property type="match status" value="1"/>
</dbReference>
<evidence type="ECO:0000256" key="3">
    <source>
        <dbReference type="ARBA" id="ARBA00023125"/>
    </source>
</evidence>
<comment type="function">
    <text evidence="6">The RuvA-RuvB-RuvC complex processes Holliday junction (HJ) DNA during genetic recombination and DNA repair, while the RuvA-RuvB complex plays an important role in the rescue of blocked DNA replication forks via replication fork reversal (RFR). RuvA specifically binds to HJ cruciform DNA, conferring on it an open structure. The RuvB hexamer acts as an ATP-dependent pump, pulling dsDNA into and through the RuvAB complex. HJ branch migration allows RuvC to scan DNA until it finds its consensus sequence, where it cleaves and resolves the cruciform DNA.</text>
</comment>